<dbReference type="PANTHER" id="PTHR47377:SF3">
    <property type="entry name" value="RHODANESE-LIKE DOMAIN-CONTAINING PROTEIN 4A, CHLOROPLASTIC"/>
    <property type="match status" value="1"/>
</dbReference>
<gene>
    <name evidence="2" type="ORF">A4U43_C04F26720</name>
</gene>
<dbReference type="Proteomes" id="UP000243459">
    <property type="component" value="Chromosome 4"/>
</dbReference>
<feature type="compositionally biased region" description="Polar residues" evidence="1">
    <location>
        <begin position="112"/>
        <end position="124"/>
    </location>
</feature>
<dbReference type="EMBL" id="CM007384">
    <property type="protein sequence ID" value="ONK73059.1"/>
    <property type="molecule type" value="Genomic_DNA"/>
</dbReference>
<evidence type="ECO:0000256" key="1">
    <source>
        <dbReference type="SAM" id="MobiDB-lite"/>
    </source>
</evidence>
<keyword evidence="3" id="KW-1185">Reference proteome</keyword>
<evidence type="ECO:0008006" key="4">
    <source>
        <dbReference type="Google" id="ProtNLM"/>
    </source>
</evidence>
<dbReference type="InterPro" id="IPR044240">
    <property type="entry name" value="STR4-like"/>
</dbReference>
<feature type="compositionally biased region" description="Basic and acidic residues" evidence="1">
    <location>
        <begin position="93"/>
        <end position="111"/>
    </location>
</feature>
<evidence type="ECO:0000313" key="3">
    <source>
        <dbReference type="Proteomes" id="UP000243459"/>
    </source>
</evidence>
<sequence>MADPEEGMVDKAAYALHTEAGNVGGGGRRWRQGGIHCSLKSLSFDGNSLKVAELLFKNGFKEAYAIKGGLRGKDGWQAIQETLLPPSMHVHPSKKDKSTIPLEKTSERINEKNNGNGQAPSSSIKQEHKQNSENGCIKPMETSPEAKLANGRPLSPYPKCIDAPDCSYIGIKFTLSRSMKAIMEIL</sequence>
<feature type="region of interest" description="Disordered" evidence="1">
    <location>
        <begin position="87"/>
        <end position="154"/>
    </location>
</feature>
<dbReference type="InterPro" id="IPR036873">
    <property type="entry name" value="Rhodanese-like_dom_sf"/>
</dbReference>
<organism evidence="2 3">
    <name type="scientific">Asparagus officinalis</name>
    <name type="common">Garden asparagus</name>
    <dbReference type="NCBI Taxonomy" id="4686"/>
    <lineage>
        <taxon>Eukaryota</taxon>
        <taxon>Viridiplantae</taxon>
        <taxon>Streptophyta</taxon>
        <taxon>Embryophyta</taxon>
        <taxon>Tracheophyta</taxon>
        <taxon>Spermatophyta</taxon>
        <taxon>Magnoliopsida</taxon>
        <taxon>Liliopsida</taxon>
        <taxon>Asparagales</taxon>
        <taxon>Asparagaceae</taxon>
        <taxon>Asparagoideae</taxon>
        <taxon>Asparagus</taxon>
    </lineage>
</organism>
<reference evidence="3" key="1">
    <citation type="journal article" date="2017" name="Nat. Commun.">
        <title>The asparagus genome sheds light on the origin and evolution of a young Y chromosome.</title>
        <authorList>
            <person name="Harkess A."/>
            <person name="Zhou J."/>
            <person name="Xu C."/>
            <person name="Bowers J.E."/>
            <person name="Van der Hulst R."/>
            <person name="Ayyampalayam S."/>
            <person name="Mercati F."/>
            <person name="Riccardi P."/>
            <person name="McKain M.R."/>
            <person name="Kakrana A."/>
            <person name="Tang H."/>
            <person name="Ray J."/>
            <person name="Groenendijk J."/>
            <person name="Arikit S."/>
            <person name="Mathioni S.M."/>
            <person name="Nakano M."/>
            <person name="Shan H."/>
            <person name="Telgmann-Rauber A."/>
            <person name="Kanno A."/>
            <person name="Yue Z."/>
            <person name="Chen H."/>
            <person name="Li W."/>
            <person name="Chen Y."/>
            <person name="Xu X."/>
            <person name="Zhang Y."/>
            <person name="Luo S."/>
            <person name="Chen H."/>
            <person name="Gao J."/>
            <person name="Mao Z."/>
            <person name="Pires J.C."/>
            <person name="Luo M."/>
            <person name="Kudrna D."/>
            <person name="Wing R.A."/>
            <person name="Meyers B.C."/>
            <person name="Yi K."/>
            <person name="Kong H."/>
            <person name="Lavrijsen P."/>
            <person name="Sunseri F."/>
            <person name="Falavigna A."/>
            <person name="Ye Y."/>
            <person name="Leebens-Mack J.H."/>
            <person name="Chen G."/>
        </authorList>
    </citation>
    <scope>NUCLEOTIDE SEQUENCE [LARGE SCALE GENOMIC DNA]</scope>
    <source>
        <strain evidence="3">cv. DH0086</strain>
    </source>
</reference>
<dbReference type="Gramene" id="ONK73059">
    <property type="protein sequence ID" value="ONK73059"/>
    <property type="gene ID" value="A4U43_C04F26720"/>
</dbReference>
<proteinExistence type="predicted"/>
<dbReference type="PANTHER" id="PTHR47377">
    <property type="entry name" value="RHODANESE-LIKE DOMAIN-CONTAINING PROTEIN 4, CHLOROPLASTIC"/>
    <property type="match status" value="1"/>
</dbReference>
<dbReference type="AlphaFoldDB" id="A0A5P1F8H7"/>
<dbReference type="Gene3D" id="3.40.250.10">
    <property type="entry name" value="Rhodanese-like domain"/>
    <property type="match status" value="1"/>
</dbReference>
<name>A0A5P1F8H7_ASPOF</name>
<protein>
    <recommendedName>
        <fullName evidence="4">Rhodanese domain-containing protein</fullName>
    </recommendedName>
</protein>
<evidence type="ECO:0000313" key="2">
    <source>
        <dbReference type="EMBL" id="ONK73059.1"/>
    </source>
</evidence>
<accession>A0A5P1F8H7</accession>